<reference evidence="4 5" key="1">
    <citation type="journal article" date="2013" name="J. Biotechnol.">
        <title>Establishment and interpretation of the genome sequence of the phytopathogenic fungus Rhizoctonia solani AG1-IB isolate 7/3/14.</title>
        <authorList>
            <person name="Wibberg D.W."/>
            <person name="Jelonek L.J."/>
            <person name="Rupp O.R."/>
            <person name="Hennig M.H."/>
            <person name="Eikmeyer F.E."/>
            <person name="Goesmann A.G."/>
            <person name="Hartmann A.H."/>
            <person name="Borriss R.B."/>
            <person name="Grosch R.G."/>
            <person name="Puehler A.P."/>
            <person name="Schlueter A.S."/>
        </authorList>
    </citation>
    <scope>NUCLEOTIDE SEQUENCE [LARGE SCALE GENOMIC DNA]</scope>
    <source>
        <strain evidence="5">AG1-IB / isolate 7/3/14</strain>
    </source>
</reference>
<feature type="domain" description="Bromo" evidence="3">
    <location>
        <begin position="74"/>
        <end position="140"/>
    </location>
</feature>
<accession>M5BSG7</accession>
<dbReference type="GO" id="GO:0006355">
    <property type="term" value="P:regulation of DNA-templated transcription"/>
    <property type="evidence" value="ECO:0007669"/>
    <property type="project" value="TreeGrafter"/>
</dbReference>
<name>M5BSG7_THACB</name>
<dbReference type="Pfam" id="PF00439">
    <property type="entry name" value="Bromodomain"/>
    <property type="match status" value="1"/>
</dbReference>
<dbReference type="InterPro" id="IPR001487">
    <property type="entry name" value="Bromodomain"/>
</dbReference>
<sequence>MNDFKSDVELIVSNCRAFNPPGTFPVLAADALEAAFKREWSKINTEPRRISSGDRRALVSMLDKLCEQSCAVWFLLPVDPVRQNVPDYHDIIPKRDARDLSLIKTNIESGKYDSLEALTADVYLMQANAVKFNGEYSNVAADARTFITSFETALAAFKRKRKGPEVHGGSSGTKKQKLY</sequence>
<dbReference type="InterPro" id="IPR050935">
    <property type="entry name" value="Bromo_chromatin_reader"/>
</dbReference>
<evidence type="ECO:0000313" key="4">
    <source>
        <dbReference type="EMBL" id="CCO30134.1"/>
    </source>
</evidence>
<dbReference type="EMBL" id="CAOJ01005992">
    <property type="protein sequence ID" value="CCO30134.1"/>
    <property type="molecule type" value="Genomic_DNA"/>
</dbReference>
<dbReference type="HOGENOM" id="CLU_1504463_0_0_1"/>
<dbReference type="GO" id="GO:0006338">
    <property type="term" value="P:chromatin remodeling"/>
    <property type="evidence" value="ECO:0007669"/>
    <property type="project" value="TreeGrafter"/>
</dbReference>
<dbReference type="SUPFAM" id="SSF47370">
    <property type="entry name" value="Bromodomain"/>
    <property type="match status" value="2"/>
</dbReference>
<dbReference type="Proteomes" id="UP000012065">
    <property type="component" value="Unassembled WGS sequence"/>
</dbReference>
<keyword evidence="1 2" id="KW-0103">Bromodomain</keyword>
<proteinExistence type="predicted"/>
<dbReference type="PRINTS" id="PR00503">
    <property type="entry name" value="BROMODOMAIN"/>
</dbReference>
<dbReference type="CDD" id="cd04369">
    <property type="entry name" value="Bromodomain"/>
    <property type="match status" value="1"/>
</dbReference>
<dbReference type="PROSITE" id="PS50014">
    <property type="entry name" value="BROMODOMAIN_2"/>
    <property type="match status" value="1"/>
</dbReference>
<keyword evidence="4" id="KW-0648">Protein biosynthesis</keyword>
<organism evidence="4 5">
    <name type="scientific">Thanatephorus cucumeris (strain AG1-IB / isolate 7/3/14)</name>
    <name type="common">Lettuce bottom rot fungus</name>
    <name type="synonym">Rhizoctonia solani</name>
    <dbReference type="NCBI Taxonomy" id="1108050"/>
    <lineage>
        <taxon>Eukaryota</taxon>
        <taxon>Fungi</taxon>
        <taxon>Dikarya</taxon>
        <taxon>Basidiomycota</taxon>
        <taxon>Agaricomycotina</taxon>
        <taxon>Agaricomycetes</taxon>
        <taxon>Cantharellales</taxon>
        <taxon>Ceratobasidiaceae</taxon>
        <taxon>Rhizoctonia</taxon>
        <taxon>Rhizoctonia solani AG-1</taxon>
    </lineage>
</organism>
<dbReference type="GO" id="GO:0005634">
    <property type="term" value="C:nucleus"/>
    <property type="evidence" value="ECO:0007669"/>
    <property type="project" value="TreeGrafter"/>
</dbReference>
<evidence type="ECO:0000313" key="5">
    <source>
        <dbReference type="Proteomes" id="UP000012065"/>
    </source>
</evidence>
<dbReference type="GO" id="GO:0003743">
    <property type="term" value="F:translation initiation factor activity"/>
    <property type="evidence" value="ECO:0007669"/>
    <property type="project" value="UniProtKB-KW"/>
</dbReference>
<dbReference type="InterPro" id="IPR036427">
    <property type="entry name" value="Bromodomain-like_sf"/>
</dbReference>
<evidence type="ECO:0000256" key="1">
    <source>
        <dbReference type="ARBA" id="ARBA00023117"/>
    </source>
</evidence>
<dbReference type="AlphaFoldDB" id="M5BSG7"/>
<comment type="caution">
    <text evidence="4">The sequence shown here is derived from an EMBL/GenBank/DDBJ whole genome shotgun (WGS) entry which is preliminary data.</text>
</comment>
<gene>
    <name evidence="4" type="ORF">BN14_04158</name>
</gene>
<evidence type="ECO:0000259" key="3">
    <source>
        <dbReference type="PROSITE" id="PS50014"/>
    </source>
</evidence>
<dbReference type="PANTHER" id="PTHR22880:SF225">
    <property type="entry name" value="BROMODOMAIN-CONTAINING PROTEIN BET-1-RELATED"/>
    <property type="match status" value="1"/>
</dbReference>
<protein>
    <submittedName>
        <fullName evidence="4">Transcription initiation factor TFIID subunit D2</fullName>
    </submittedName>
</protein>
<dbReference type="SMART" id="SM00297">
    <property type="entry name" value="BROMO"/>
    <property type="match status" value="1"/>
</dbReference>
<evidence type="ECO:0000256" key="2">
    <source>
        <dbReference type="PROSITE-ProRule" id="PRU00035"/>
    </source>
</evidence>
<dbReference type="GO" id="GO:0000785">
    <property type="term" value="C:chromatin"/>
    <property type="evidence" value="ECO:0007669"/>
    <property type="project" value="TreeGrafter"/>
</dbReference>
<dbReference type="PANTHER" id="PTHR22880">
    <property type="entry name" value="FALZ-RELATED BROMODOMAIN-CONTAINING PROTEINS"/>
    <property type="match status" value="1"/>
</dbReference>
<keyword evidence="4" id="KW-0396">Initiation factor</keyword>
<dbReference type="Gene3D" id="1.20.920.10">
    <property type="entry name" value="Bromodomain-like"/>
    <property type="match status" value="2"/>
</dbReference>